<accession>A0A1Y5XHF5</accession>
<dbReference type="InterPro" id="IPR013216">
    <property type="entry name" value="Methyltransf_11"/>
</dbReference>
<dbReference type="InterPro" id="IPR029063">
    <property type="entry name" value="SAM-dependent_MTases_sf"/>
</dbReference>
<dbReference type="AlphaFoldDB" id="A0A1Y5XHF5"/>
<dbReference type="RefSeq" id="WP_084427036.1">
    <property type="nucleotide sequence ID" value="NZ_FWXV01000002.1"/>
</dbReference>
<dbReference type="Proteomes" id="UP000192674">
    <property type="component" value="Unassembled WGS sequence"/>
</dbReference>
<dbReference type="GO" id="GO:0032259">
    <property type="term" value="P:methylation"/>
    <property type="evidence" value="ECO:0007669"/>
    <property type="project" value="UniProtKB-KW"/>
</dbReference>
<dbReference type="InterPro" id="IPR050508">
    <property type="entry name" value="Methyltransf_Superfamily"/>
</dbReference>
<sequence>MTTSDTQHWESQAANWIEWARKPGFDAYWHYRERFFDLIPAPGGVTVDVGCGEGRLSRDLAERGYDVTGVEPSGSLRKAAQEAHPDGKYVAGEAKDLPFPDASVDLLVSYNMLMDVDDLDGALREFARVIKPGGRLAITMVHPVADSIGFDRDDPEAPFVIDGSYLRTQPFSAVATRDGISMHFSGWHRSITTYCEALYKAGLLIETIREPMPHDDSPAAGWDRWRRFPMFMQVLATKQVSGLSRG</sequence>
<reference evidence="2 3" key="1">
    <citation type="submission" date="2017-04" db="EMBL/GenBank/DDBJ databases">
        <authorList>
            <person name="Afonso C.L."/>
            <person name="Miller P.J."/>
            <person name="Scott M.A."/>
            <person name="Spackman E."/>
            <person name="Goraichik I."/>
            <person name="Dimitrov K.M."/>
            <person name="Suarez D.L."/>
            <person name="Swayne D.E."/>
        </authorList>
    </citation>
    <scope>NUCLEOTIDE SEQUENCE [LARGE SCALE GENOMIC DNA]</scope>
    <source>
        <strain evidence="2 3">DSM 43828</strain>
    </source>
</reference>
<keyword evidence="3" id="KW-1185">Reference proteome</keyword>
<organism evidence="2 3">
    <name type="scientific">Kibdelosporangium aridum</name>
    <dbReference type="NCBI Taxonomy" id="2030"/>
    <lineage>
        <taxon>Bacteria</taxon>
        <taxon>Bacillati</taxon>
        <taxon>Actinomycetota</taxon>
        <taxon>Actinomycetes</taxon>
        <taxon>Pseudonocardiales</taxon>
        <taxon>Pseudonocardiaceae</taxon>
        <taxon>Kibdelosporangium</taxon>
    </lineage>
</organism>
<evidence type="ECO:0000259" key="1">
    <source>
        <dbReference type="Pfam" id="PF08241"/>
    </source>
</evidence>
<dbReference type="PANTHER" id="PTHR42912">
    <property type="entry name" value="METHYLTRANSFERASE"/>
    <property type="match status" value="1"/>
</dbReference>
<dbReference type="EMBL" id="FWXV01000002">
    <property type="protein sequence ID" value="SMC95064.1"/>
    <property type="molecule type" value="Genomic_DNA"/>
</dbReference>
<name>A0A1Y5XHF5_KIBAR</name>
<protein>
    <submittedName>
        <fullName evidence="2">Methyltransferase domain-containing protein</fullName>
    </submittedName>
</protein>
<proteinExistence type="predicted"/>
<dbReference type="Pfam" id="PF08241">
    <property type="entry name" value="Methyltransf_11"/>
    <property type="match status" value="1"/>
</dbReference>
<evidence type="ECO:0000313" key="2">
    <source>
        <dbReference type="EMBL" id="SMC95064.1"/>
    </source>
</evidence>
<keyword evidence="2" id="KW-0808">Transferase</keyword>
<gene>
    <name evidence="2" type="ORF">SAMN05661093_03099</name>
</gene>
<feature type="domain" description="Methyltransferase type 11" evidence="1">
    <location>
        <begin position="47"/>
        <end position="138"/>
    </location>
</feature>
<evidence type="ECO:0000313" key="3">
    <source>
        <dbReference type="Proteomes" id="UP000192674"/>
    </source>
</evidence>
<dbReference type="SUPFAM" id="SSF53335">
    <property type="entry name" value="S-adenosyl-L-methionine-dependent methyltransferases"/>
    <property type="match status" value="1"/>
</dbReference>
<dbReference type="OrthoDB" id="9805171at2"/>
<dbReference type="CDD" id="cd02440">
    <property type="entry name" value="AdoMet_MTases"/>
    <property type="match status" value="1"/>
</dbReference>
<keyword evidence="2" id="KW-0489">Methyltransferase</keyword>
<dbReference type="Gene3D" id="3.40.50.150">
    <property type="entry name" value="Vaccinia Virus protein VP39"/>
    <property type="match status" value="1"/>
</dbReference>
<dbReference type="GO" id="GO:0008757">
    <property type="term" value="F:S-adenosylmethionine-dependent methyltransferase activity"/>
    <property type="evidence" value="ECO:0007669"/>
    <property type="project" value="InterPro"/>
</dbReference>